<name>A0ABD2AZQ4_VESMC</name>
<sequence>MNHEYNSNVFTVFLESSISSSPVADHTFTQIMHLLLILFVRRHNEHVTKDAILKNKGLTKNR</sequence>
<organism evidence="1 2">
    <name type="scientific">Vespula maculifrons</name>
    <name type="common">Eastern yellow jacket</name>
    <name type="synonym">Wasp</name>
    <dbReference type="NCBI Taxonomy" id="7453"/>
    <lineage>
        <taxon>Eukaryota</taxon>
        <taxon>Metazoa</taxon>
        <taxon>Ecdysozoa</taxon>
        <taxon>Arthropoda</taxon>
        <taxon>Hexapoda</taxon>
        <taxon>Insecta</taxon>
        <taxon>Pterygota</taxon>
        <taxon>Neoptera</taxon>
        <taxon>Endopterygota</taxon>
        <taxon>Hymenoptera</taxon>
        <taxon>Apocrita</taxon>
        <taxon>Aculeata</taxon>
        <taxon>Vespoidea</taxon>
        <taxon>Vespidae</taxon>
        <taxon>Vespinae</taxon>
        <taxon>Vespula</taxon>
    </lineage>
</organism>
<dbReference type="AlphaFoldDB" id="A0ABD2AZQ4"/>
<dbReference type="EMBL" id="JAYRBN010000109">
    <property type="protein sequence ID" value="KAL2726104.1"/>
    <property type="molecule type" value="Genomic_DNA"/>
</dbReference>
<evidence type="ECO:0000313" key="1">
    <source>
        <dbReference type="EMBL" id="KAL2726104.1"/>
    </source>
</evidence>
<protein>
    <submittedName>
        <fullName evidence="1">Uncharacterized protein</fullName>
    </submittedName>
</protein>
<accession>A0ABD2AZQ4</accession>
<reference evidence="1 2" key="1">
    <citation type="journal article" date="2024" name="Ann. Entomol. Soc. Am.">
        <title>Genomic analyses of the southern and eastern yellowjacket wasps (Hymenoptera: Vespidae) reveal evolutionary signatures of social life.</title>
        <authorList>
            <person name="Catto M.A."/>
            <person name="Caine P.B."/>
            <person name="Orr S.E."/>
            <person name="Hunt B.G."/>
            <person name="Goodisman M.A.D."/>
        </authorList>
    </citation>
    <scope>NUCLEOTIDE SEQUENCE [LARGE SCALE GENOMIC DNA]</scope>
    <source>
        <strain evidence="1">232</strain>
        <tissue evidence="1">Head and thorax</tissue>
    </source>
</reference>
<dbReference type="Proteomes" id="UP001607303">
    <property type="component" value="Unassembled WGS sequence"/>
</dbReference>
<comment type="caution">
    <text evidence="1">The sequence shown here is derived from an EMBL/GenBank/DDBJ whole genome shotgun (WGS) entry which is preliminary data.</text>
</comment>
<gene>
    <name evidence="1" type="ORF">V1477_017918</name>
</gene>
<proteinExistence type="predicted"/>
<keyword evidence="2" id="KW-1185">Reference proteome</keyword>
<evidence type="ECO:0000313" key="2">
    <source>
        <dbReference type="Proteomes" id="UP001607303"/>
    </source>
</evidence>